<accession>A0A4U8W0Y5</accession>
<gene>
    <name evidence="1" type="ORF">NCTC10797_02236</name>
</gene>
<dbReference type="EMBL" id="LR215973">
    <property type="protein sequence ID" value="VFA98469.1"/>
    <property type="molecule type" value="Genomic_DNA"/>
</dbReference>
<reference evidence="1 2" key="1">
    <citation type="submission" date="2019-02" db="EMBL/GenBank/DDBJ databases">
        <authorList>
            <consortium name="Pathogen Informatics"/>
        </authorList>
    </citation>
    <scope>NUCLEOTIDE SEQUENCE [LARGE SCALE GENOMIC DNA]</scope>
    <source>
        <strain evidence="1 2">3012STDY6756504</strain>
    </source>
</reference>
<dbReference type="Proteomes" id="UP000290439">
    <property type="component" value="Chromosome"/>
</dbReference>
<dbReference type="InterPro" id="IPR022536">
    <property type="entry name" value="EspC"/>
</dbReference>
<proteinExistence type="predicted"/>
<organism evidence="1 2">
    <name type="scientific">Nocardia cyriacigeorgica</name>
    <dbReference type="NCBI Taxonomy" id="135487"/>
    <lineage>
        <taxon>Bacteria</taxon>
        <taxon>Bacillati</taxon>
        <taxon>Actinomycetota</taxon>
        <taxon>Actinomycetes</taxon>
        <taxon>Mycobacteriales</taxon>
        <taxon>Nocardiaceae</taxon>
        <taxon>Nocardia</taxon>
    </lineage>
</organism>
<sequence length="123" mass="12397">MLTTLMLMRIGGSSMSDVSVETEGLRAFGATNAAIAGDIAGAGNMDVVASVSAMTPVFGLIGADYLLSFAAAQVLQARDIQDLSDKYAKLSQAAFSSATNYDVTDLGNAGDLGKAAGEIGGVL</sequence>
<dbReference type="Pfam" id="PF10824">
    <property type="entry name" value="T7SS_ESX_EspC"/>
    <property type="match status" value="1"/>
</dbReference>
<dbReference type="AlphaFoldDB" id="A0A4U8W0Y5"/>
<evidence type="ECO:0000313" key="1">
    <source>
        <dbReference type="EMBL" id="VFA98469.1"/>
    </source>
</evidence>
<evidence type="ECO:0000313" key="2">
    <source>
        <dbReference type="Proteomes" id="UP000290439"/>
    </source>
</evidence>
<dbReference type="GO" id="GO:0009306">
    <property type="term" value="P:protein secretion"/>
    <property type="evidence" value="ECO:0007669"/>
    <property type="project" value="InterPro"/>
</dbReference>
<name>A0A4U8W0Y5_9NOCA</name>
<protein>
    <submittedName>
        <fullName evidence="1">Protein of uncharacterized function (DUF2580)</fullName>
    </submittedName>
</protein>